<dbReference type="InterPro" id="IPR005325">
    <property type="entry name" value="DUF308_memb"/>
</dbReference>
<evidence type="ECO:0000256" key="1">
    <source>
        <dbReference type="SAM" id="Phobius"/>
    </source>
</evidence>
<dbReference type="Pfam" id="PF03729">
    <property type="entry name" value="DUF308"/>
    <property type="match status" value="1"/>
</dbReference>
<feature type="transmembrane region" description="Helical" evidence="1">
    <location>
        <begin position="58"/>
        <end position="77"/>
    </location>
</feature>
<keyword evidence="1" id="KW-0812">Transmembrane</keyword>
<feature type="non-terminal residue" evidence="2">
    <location>
        <position position="1"/>
    </location>
</feature>
<sequence length="78" mass="8893">IVISGILLIAIGLLILFNYSSSLVFILFLVGIFSFVHGAEHLFMGIQFRHFMNASQHYLLRGVFGIILGFYFCDLFLF</sequence>
<accession>A0ABR4XPT5</accession>
<dbReference type="Proteomes" id="UP000030023">
    <property type="component" value="Unassembled WGS sequence"/>
</dbReference>
<keyword evidence="1" id="KW-0472">Membrane</keyword>
<organism evidence="2 3">
    <name type="scientific">Oenococcus alcoholitolerans</name>
    <dbReference type="NCBI Taxonomy" id="931074"/>
    <lineage>
        <taxon>Bacteria</taxon>
        <taxon>Bacillati</taxon>
        <taxon>Bacillota</taxon>
        <taxon>Bacilli</taxon>
        <taxon>Lactobacillales</taxon>
        <taxon>Lactobacillaceae</taxon>
        <taxon>Oenococcus</taxon>
    </lineage>
</organism>
<protein>
    <submittedName>
        <fullName evidence="2">Uncharacterized protein</fullName>
    </submittedName>
</protein>
<keyword evidence="1" id="KW-1133">Transmembrane helix</keyword>
<evidence type="ECO:0000313" key="3">
    <source>
        <dbReference type="Proteomes" id="UP000030023"/>
    </source>
</evidence>
<comment type="caution">
    <text evidence="2">The sequence shown here is derived from an EMBL/GenBank/DDBJ whole genome shotgun (WGS) entry which is preliminary data.</text>
</comment>
<reference evidence="2 3" key="1">
    <citation type="journal article" date="2014" name="Antonie Van Leeuwenhoek">
        <title>Oenococcus alcoholitolerans sp. nov., a lactic acid bacteria isolated from cachaca and ethanol fermentation processes.</title>
        <authorList>
            <person name="Badotti F."/>
            <person name="Moreira A.P."/>
            <person name="Tonon L.A."/>
            <person name="de Lucena B.T."/>
            <person name="Gomes Fde C."/>
            <person name="Kruger R."/>
            <person name="Thompson C.C."/>
            <person name="de Morais M.A.Jr."/>
            <person name="Rosa C.A."/>
            <person name="Thompson F.L."/>
        </authorList>
    </citation>
    <scope>NUCLEOTIDE SEQUENCE [LARGE SCALE GENOMIC DNA]</scope>
    <source>
        <strain evidence="2 3">UFRJ-M7.2.18</strain>
    </source>
</reference>
<feature type="transmembrane region" description="Helical" evidence="1">
    <location>
        <begin position="6"/>
        <end position="37"/>
    </location>
</feature>
<keyword evidence="3" id="KW-1185">Reference proteome</keyword>
<dbReference type="EMBL" id="AXCV01000346">
    <property type="protein sequence ID" value="KGO29291.1"/>
    <property type="molecule type" value="Genomic_DNA"/>
</dbReference>
<proteinExistence type="predicted"/>
<gene>
    <name evidence="2" type="ORF">Q757_07010</name>
</gene>
<evidence type="ECO:0000313" key="2">
    <source>
        <dbReference type="EMBL" id="KGO29291.1"/>
    </source>
</evidence>
<name>A0ABR4XPT5_9LACO</name>